<feature type="region of interest" description="Disordered" evidence="1">
    <location>
        <begin position="275"/>
        <end position="296"/>
    </location>
</feature>
<organism evidence="2 3">
    <name type="scientific">Halteria grandinella</name>
    <dbReference type="NCBI Taxonomy" id="5974"/>
    <lineage>
        <taxon>Eukaryota</taxon>
        <taxon>Sar</taxon>
        <taxon>Alveolata</taxon>
        <taxon>Ciliophora</taxon>
        <taxon>Intramacronucleata</taxon>
        <taxon>Spirotrichea</taxon>
        <taxon>Stichotrichia</taxon>
        <taxon>Sporadotrichida</taxon>
        <taxon>Halteriidae</taxon>
        <taxon>Halteria</taxon>
    </lineage>
</organism>
<proteinExistence type="predicted"/>
<reference evidence="2" key="1">
    <citation type="submission" date="2019-06" db="EMBL/GenBank/DDBJ databases">
        <authorList>
            <person name="Zheng W."/>
        </authorList>
    </citation>
    <scope>NUCLEOTIDE SEQUENCE</scope>
    <source>
        <strain evidence="2">QDHG01</strain>
    </source>
</reference>
<accession>A0A8J8NLZ4</accession>
<name>A0A8J8NLZ4_HALGN</name>
<protein>
    <submittedName>
        <fullName evidence="2">Uncharacterized protein</fullName>
    </submittedName>
</protein>
<comment type="caution">
    <text evidence="2">The sequence shown here is derived from an EMBL/GenBank/DDBJ whole genome shotgun (WGS) entry which is preliminary data.</text>
</comment>
<sequence length="399" mass="45398">MQQQANLTRNHTFTKLPPTQQQEEDSKKPFSKARTYSEAQQGWQKVVPPPHTQVLTQQPTANPQPLQRRASVRVPLPFGIQSPQEAIKQSEIVRLKRRSMFTSPFCLTKKLQHLQEIKRGQELICSQPLATNSEEVLPQKEQPVVLSQQCQQPSKRRRLNPTAKHDSYIEYLVESSEVLKESSDGSRPSVDRSMISQETPKFGVQSEEMGEQEMLEVLKINEEVLQEMVQPPVLSELLPCDEASPTMQAFPEVPPQPQELPPELEHWAQEEEGAPNLSIPDSFDSSHDSQHPLAPDRFSLPHSVAIEDQLHVLRKSQLLISQQIQLIEASRKQSLLPCESDSSGSQCEGDLRKMSAREFQEGLERIRQGMPVVPHMILTKEIAAQALRQRFPMFLMTKH</sequence>
<dbReference type="EMBL" id="RRYP01011409">
    <property type="protein sequence ID" value="TNV77753.1"/>
    <property type="molecule type" value="Genomic_DNA"/>
</dbReference>
<evidence type="ECO:0000313" key="3">
    <source>
        <dbReference type="Proteomes" id="UP000785679"/>
    </source>
</evidence>
<feature type="compositionally biased region" description="Polar residues" evidence="1">
    <location>
        <begin position="1"/>
        <end position="21"/>
    </location>
</feature>
<dbReference type="AlphaFoldDB" id="A0A8J8NLZ4"/>
<evidence type="ECO:0000256" key="1">
    <source>
        <dbReference type="SAM" id="MobiDB-lite"/>
    </source>
</evidence>
<gene>
    <name evidence="2" type="ORF">FGO68_gene9415</name>
</gene>
<feature type="region of interest" description="Disordered" evidence="1">
    <location>
        <begin position="1"/>
        <end position="48"/>
    </location>
</feature>
<evidence type="ECO:0000313" key="2">
    <source>
        <dbReference type="EMBL" id="TNV77753.1"/>
    </source>
</evidence>
<dbReference type="Proteomes" id="UP000785679">
    <property type="component" value="Unassembled WGS sequence"/>
</dbReference>
<keyword evidence="3" id="KW-1185">Reference proteome</keyword>